<protein>
    <recommendedName>
        <fullName evidence="3">Secreted protein</fullName>
    </recommendedName>
</protein>
<dbReference type="EMBL" id="KQ416508">
    <property type="protein sequence ID" value="KOF96682.1"/>
    <property type="molecule type" value="Genomic_DNA"/>
</dbReference>
<proteinExistence type="predicted"/>
<evidence type="ECO:0008006" key="3">
    <source>
        <dbReference type="Google" id="ProtNLM"/>
    </source>
</evidence>
<gene>
    <name evidence="2" type="ORF">OCBIM_22034056mg</name>
</gene>
<evidence type="ECO:0000313" key="2">
    <source>
        <dbReference type="EMBL" id="KOF96682.1"/>
    </source>
</evidence>
<keyword evidence="1" id="KW-0732">Signal</keyword>
<organism evidence="2">
    <name type="scientific">Octopus bimaculoides</name>
    <name type="common">California two-spotted octopus</name>
    <dbReference type="NCBI Taxonomy" id="37653"/>
    <lineage>
        <taxon>Eukaryota</taxon>
        <taxon>Metazoa</taxon>
        <taxon>Spiralia</taxon>
        <taxon>Lophotrochozoa</taxon>
        <taxon>Mollusca</taxon>
        <taxon>Cephalopoda</taxon>
        <taxon>Coleoidea</taxon>
        <taxon>Octopodiformes</taxon>
        <taxon>Octopoda</taxon>
        <taxon>Incirrata</taxon>
        <taxon>Octopodidae</taxon>
        <taxon>Octopus</taxon>
    </lineage>
</organism>
<evidence type="ECO:0000256" key="1">
    <source>
        <dbReference type="SAM" id="SignalP"/>
    </source>
</evidence>
<accession>A0A0L8I5E0</accession>
<feature type="chain" id="PRO_5005584171" description="Secreted protein" evidence="1">
    <location>
        <begin position="20"/>
        <end position="81"/>
    </location>
</feature>
<feature type="signal peptide" evidence="1">
    <location>
        <begin position="1"/>
        <end position="19"/>
    </location>
</feature>
<reference evidence="2" key="1">
    <citation type="submission" date="2015-07" db="EMBL/GenBank/DDBJ databases">
        <title>MeaNS - Measles Nucleotide Surveillance Program.</title>
        <authorList>
            <person name="Tran T."/>
            <person name="Druce J."/>
        </authorList>
    </citation>
    <scope>NUCLEOTIDE SEQUENCE</scope>
    <source>
        <strain evidence="2">UCB-OBI-ISO-001</strain>
        <tissue evidence="2">Gonad</tissue>
    </source>
</reference>
<dbReference type="AlphaFoldDB" id="A0A0L8I5E0"/>
<sequence length="81" mass="9272">MTLVLAFFLSAFLFNVRRGSILTFPSTNFKFVTHAHVNLQDLELSFKMDTIFQTPTSTVACLSRTISFLLLIYIHKDANKK</sequence>
<name>A0A0L8I5E0_OCTBM</name>